<comment type="caution">
    <text evidence="2">The sequence shown here is derived from an EMBL/GenBank/DDBJ whole genome shotgun (WGS) entry which is preliminary data.</text>
</comment>
<sequence length="169" mass="18412">MRVDAGARLNGDKVSSSRYQTEQRQSRGGSKGEVVAERVAARSGNDRVGGGAYRVDERSGGAQISRHVREAVVDIDQGGVDRAGVDPASAWPNGGNSKAWRTPRHWGGGRHVRARGSDSRRLAREVVQAPVLVRWRWRGSWRGSCWDVTAGGSGRRGQETDLADLVQRQ</sequence>
<proteinExistence type="predicted"/>
<evidence type="ECO:0000313" key="3">
    <source>
        <dbReference type="Proteomes" id="UP001420932"/>
    </source>
</evidence>
<feature type="region of interest" description="Disordered" evidence="1">
    <location>
        <begin position="42"/>
        <end position="61"/>
    </location>
</feature>
<evidence type="ECO:0000256" key="1">
    <source>
        <dbReference type="SAM" id="MobiDB-lite"/>
    </source>
</evidence>
<feature type="region of interest" description="Disordered" evidence="1">
    <location>
        <begin position="1"/>
        <end position="35"/>
    </location>
</feature>
<dbReference type="EMBL" id="JBBNAF010000009">
    <property type="protein sequence ID" value="KAK9115206.1"/>
    <property type="molecule type" value="Genomic_DNA"/>
</dbReference>
<dbReference type="Proteomes" id="UP001420932">
    <property type="component" value="Unassembled WGS sequence"/>
</dbReference>
<reference evidence="2 3" key="1">
    <citation type="submission" date="2024-01" db="EMBL/GenBank/DDBJ databases">
        <title>Genome assemblies of Stephania.</title>
        <authorList>
            <person name="Yang L."/>
        </authorList>
    </citation>
    <scope>NUCLEOTIDE SEQUENCE [LARGE SCALE GENOMIC DNA]</scope>
    <source>
        <strain evidence="2">YNDBR</strain>
        <tissue evidence="2">Leaf</tissue>
    </source>
</reference>
<accession>A0AAP0IGQ0</accession>
<dbReference type="AlphaFoldDB" id="A0AAP0IGQ0"/>
<feature type="compositionally biased region" description="Polar residues" evidence="1">
    <location>
        <begin position="13"/>
        <end position="28"/>
    </location>
</feature>
<gene>
    <name evidence="2" type="ORF">Syun_022003</name>
</gene>
<protein>
    <submittedName>
        <fullName evidence="2">Uncharacterized protein</fullName>
    </submittedName>
</protein>
<name>A0AAP0IGQ0_9MAGN</name>
<organism evidence="2 3">
    <name type="scientific">Stephania yunnanensis</name>
    <dbReference type="NCBI Taxonomy" id="152371"/>
    <lineage>
        <taxon>Eukaryota</taxon>
        <taxon>Viridiplantae</taxon>
        <taxon>Streptophyta</taxon>
        <taxon>Embryophyta</taxon>
        <taxon>Tracheophyta</taxon>
        <taxon>Spermatophyta</taxon>
        <taxon>Magnoliopsida</taxon>
        <taxon>Ranunculales</taxon>
        <taxon>Menispermaceae</taxon>
        <taxon>Menispermoideae</taxon>
        <taxon>Cissampelideae</taxon>
        <taxon>Stephania</taxon>
    </lineage>
</organism>
<evidence type="ECO:0000313" key="2">
    <source>
        <dbReference type="EMBL" id="KAK9115206.1"/>
    </source>
</evidence>
<keyword evidence="3" id="KW-1185">Reference proteome</keyword>
<feature type="region of interest" description="Disordered" evidence="1">
    <location>
        <begin position="79"/>
        <end position="102"/>
    </location>
</feature>